<gene>
    <name evidence="3" type="ORF">J1N35_006378</name>
</gene>
<dbReference type="PROSITE" id="PS50011">
    <property type="entry name" value="PROTEIN_KINASE_DOM"/>
    <property type="match status" value="1"/>
</dbReference>
<dbReference type="Pfam" id="PF00069">
    <property type="entry name" value="Pkinase"/>
    <property type="match status" value="1"/>
</dbReference>
<dbReference type="PANTHER" id="PTHR47976">
    <property type="entry name" value="G-TYPE LECTIN S-RECEPTOR-LIKE SERINE/THREONINE-PROTEIN KINASE SD2-5"/>
    <property type="match status" value="1"/>
</dbReference>
<evidence type="ECO:0000313" key="3">
    <source>
        <dbReference type="EMBL" id="KAH1123218.1"/>
    </source>
</evidence>
<dbReference type="Gene3D" id="3.30.200.20">
    <property type="entry name" value="Phosphorylase Kinase, domain 1"/>
    <property type="match status" value="1"/>
</dbReference>
<dbReference type="SUPFAM" id="SSF56112">
    <property type="entry name" value="Protein kinase-like (PK-like)"/>
    <property type="match status" value="1"/>
</dbReference>
<accession>A0A9D3WH48</accession>
<evidence type="ECO:0000259" key="2">
    <source>
        <dbReference type="PROSITE" id="PS50011"/>
    </source>
</evidence>
<dbReference type="GO" id="GO:0005524">
    <property type="term" value="F:ATP binding"/>
    <property type="evidence" value="ECO:0007669"/>
    <property type="project" value="InterPro"/>
</dbReference>
<protein>
    <recommendedName>
        <fullName evidence="2">Protein kinase domain-containing protein</fullName>
    </recommendedName>
</protein>
<organism evidence="3 4">
    <name type="scientific">Gossypium stocksii</name>
    <dbReference type="NCBI Taxonomy" id="47602"/>
    <lineage>
        <taxon>Eukaryota</taxon>
        <taxon>Viridiplantae</taxon>
        <taxon>Streptophyta</taxon>
        <taxon>Embryophyta</taxon>
        <taxon>Tracheophyta</taxon>
        <taxon>Spermatophyta</taxon>
        <taxon>Magnoliopsida</taxon>
        <taxon>eudicotyledons</taxon>
        <taxon>Gunneridae</taxon>
        <taxon>Pentapetalae</taxon>
        <taxon>rosids</taxon>
        <taxon>malvids</taxon>
        <taxon>Malvales</taxon>
        <taxon>Malvaceae</taxon>
        <taxon>Malvoideae</taxon>
        <taxon>Gossypium</taxon>
    </lineage>
</organism>
<dbReference type="Gene3D" id="1.10.510.10">
    <property type="entry name" value="Transferase(Phosphotransferase) domain 1"/>
    <property type="match status" value="1"/>
</dbReference>
<dbReference type="InterPro" id="IPR051343">
    <property type="entry name" value="G-type_lectin_kinases/EP1-like"/>
</dbReference>
<feature type="domain" description="Protein kinase" evidence="2">
    <location>
        <begin position="1"/>
        <end position="153"/>
    </location>
</feature>
<dbReference type="OrthoDB" id="5857966at2759"/>
<keyword evidence="4" id="KW-1185">Reference proteome</keyword>
<dbReference type="PANTHER" id="PTHR47976:SF116">
    <property type="entry name" value="RECEPTOR-LIKE SERINE_THREONINE-PROTEIN KINASE"/>
    <property type="match status" value="1"/>
</dbReference>
<sequence length="153" mass="17411">LSTPSSTTLIVFKKLDNMIQDRENEFVAEASAIAKTHHRYLVRLLGFCNEGPFGIARGLVYLQEDCGTQIIHNEIKPQNILLDDSLTTGILDFRLAKILMIEQAKTLTAIRGTRGYVASEWFKNMPITEKVYVYSFGVMLLDIIFYMKSLETE</sequence>
<evidence type="ECO:0000313" key="4">
    <source>
        <dbReference type="Proteomes" id="UP000828251"/>
    </source>
</evidence>
<feature type="non-terminal residue" evidence="3">
    <location>
        <position position="1"/>
    </location>
</feature>
<proteinExistence type="predicted"/>
<comment type="caution">
    <text evidence="3">The sequence shown here is derived from an EMBL/GenBank/DDBJ whole genome shotgun (WGS) entry which is preliminary data.</text>
</comment>
<dbReference type="GO" id="GO:0004672">
    <property type="term" value="F:protein kinase activity"/>
    <property type="evidence" value="ECO:0007669"/>
    <property type="project" value="InterPro"/>
</dbReference>
<dbReference type="InterPro" id="IPR000719">
    <property type="entry name" value="Prot_kinase_dom"/>
</dbReference>
<keyword evidence="1" id="KW-0732">Signal</keyword>
<name>A0A9D3WH48_9ROSI</name>
<dbReference type="InterPro" id="IPR011009">
    <property type="entry name" value="Kinase-like_dom_sf"/>
</dbReference>
<dbReference type="AlphaFoldDB" id="A0A9D3WH48"/>
<evidence type="ECO:0000256" key="1">
    <source>
        <dbReference type="ARBA" id="ARBA00022729"/>
    </source>
</evidence>
<dbReference type="EMBL" id="JAIQCV010000002">
    <property type="protein sequence ID" value="KAH1123218.1"/>
    <property type="molecule type" value="Genomic_DNA"/>
</dbReference>
<reference evidence="3 4" key="1">
    <citation type="journal article" date="2021" name="Plant Biotechnol. J.">
        <title>Multi-omics assisted identification of the key and species-specific regulatory components of drought-tolerant mechanisms in Gossypium stocksii.</title>
        <authorList>
            <person name="Yu D."/>
            <person name="Ke L."/>
            <person name="Zhang D."/>
            <person name="Wu Y."/>
            <person name="Sun Y."/>
            <person name="Mei J."/>
            <person name="Sun J."/>
            <person name="Sun Y."/>
        </authorList>
    </citation>
    <scope>NUCLEOTIDE SEQUENCE [LARGE SCALE GENOMIC DNA]</scope>
    <source>
        <strain evidence="4">cv. E1</strain>
        <tissue evidence="3">Leaf</tissue>
    </source>
</reference>
<dbReference type="Proteomes" id="UP000828251">
    <property type="component" value="Unassembled WGS sequence"/>
</dbReference>